<comment type="caution">
    <text evidence="2">The sequence shown here is derived from an EMBL/GenBank/DDBJ whole genome shotgun (WGS) entry which is preliminary data.</text>
</comment>
<sequence length="60" mass="6698">MTKISSRQFCPLLPDPPRAESPPPRLSDGDAREASAEEPDELKELPEEDNIPITNTYFSV</sequence>
<feature type="compositionally biased region" description="Pro residues" evidence="1">
    <location>
        <begin position="13"/>
        <end position="25"/>
    </location>
</feature>
<gene>
    <name evidence="2" type="ORF">GO495_16965</name>
</gene>
<evidence type="ECO:0000313" key="3">
    <source>
        <dbReference type="Proteomes" id="UP000468388"/>
    </source>
</evidence>
<dbReference type="AlphaFoldDB" id="A0A6N8JAH2"/>
<dbReference type="RefSeq" id="WP_157300911.1">
    <property type="nucleotide sequence ID" value="NZ_BAAAZB010000005.1"/>
</dbReference>
<name>A0A6N8JAH2_9BACT</name>
<proteinExistence type="predicted"/>
<dbReference type="Proteomes" id="UP000468388">
    <property type="component" value="Unassembled WGS sequence"/>
</dbReference>
<organism evidence="2 3">
    <name type="scientific">Chitinophaga oryziterrae</name>
    <dbReference type="NCBI Taxonomy" id="1031224"/>
    <lineage>
        <taxon>Bacteria</taxon>
        <taxon>Pseudomonadati</taxon>
        <taxon>Bacteroidota</taxon>
        <taxon>Chitinophagia</taxon>
        <taxon>Chitinophagales</taxon>
        <taxon>Chitinophagaceae</taxon>
        <taxon>Chitinophaga</taxon>
    </lineage>
</organism>
<feature type="region of interest" description="Disordered" evidence="1">
    <location>
        <begin position="1"/>
        <end position="60"/>
    </location>
</feature>
<feature type="compositionally biased region" description="Acidic residues" evidence="1">
    <location>
        <begin position="36"/>
        <end position="50"/>
    </location>
</feature>
<evidence type="ECO:0000256" key="1">
    <source>
        <dbReference type="SAM" id="MobiDB-lite"/>
    </source>
</evidence>
<accession>A0A6N8JAH2</accession>
<evidence type="ECO:0000313" key="2">
    <source>
        <dbReference type="EMBL" id="MVT42285.1"/>
    </source>
</evidence>
<protein>
    <submittedName>
        <fullName evidence="2">Uncharacterized protein</fullName>
    </submittedName>
</protein>
<keyword evidence="3" id="KW-1185">Reference proteome</keyword>
<reference evidence="2 3" key="1">
    <citation type="submission" date="2019-12" db="EMBL/GenBank/DDBJ databases">
        <title>The draft genomic sequence of strain Chitinophaga oryziterrae JCM 16595.</title>
        <authorList>
            <person name="Zhang X."/>
        </authorList>
    </citation>
    <scope>NUCLEOTIDE SEQUENCE [LARGE SCALE GENOMIC DNA]</scope>
    <source>
        <strain evidence="2 3">JCM 16595</strain>
    </source>
</reference>
<dbReference type="EMBL" id="WRXO01000004">
    <property type="protein sequence ID" value="MVT42285.1"/>
    <property type="molecule type" value="Genomic_DNA"/>
</dbReference>